<sequence>MKLDKLIGTRIDDVLVGTSGPTLALGLFGDDRISGDGPQVQTGPTTLTLQGGSDWIFGGAGNDTLYGEGETAAGPGQDGWLSVLVGRSDVIDGGAGDDVVYGEGTSGRAFSTGLLIGADDTLDGGAGNDVVWGDGLGVIGRGRSTLTGGDDIVRGGSGNDQLVGDGRAENLIGGDDLLIGGAGHDTLSGDGLANPFLEGGDDRLIAGAGDDTLYGDGQAQVINIGPARLVGGDDLLEGGAGNDVMFGDGTIESAGFPTSSVTGGADTFVFAARAGIDTIMDFRASDGDVIDLSRTRLDFRALDSDRSGILDAADAHVAGDGSSLSLDLGAALHVSRAGSHVVTLVGVLGLTEGDFLFA</sequence>
<keyword evidence="2" id="KW-0964">Secreted</keyword>
<dbReference type="InterPro" id="IPR001343">
    <property type="entry name" value="Hemolysn_Ca-bd"/>
</dbReference>
<evidence type="ECO:0000256" key="2">
    <source>
        <dbReference type="ARBA" id="ARBA00022525"/>
    </source>
</evidence>
<dbReference type="EMBL" id="JBHSNA010000031">
    <property type="protein sequence ID" value="MFC5568244.1"/>
    <property type="molecule type" value="Genomic_DNA"/>
</dbReference>
<comment type="subcellular location">
    <subcellularLocation>
        <location evidence="1">Secreted</location>
    </subcellularLocation>
</comment>
<dbReference type="PANTHER" id="PTHR38340:SF1">
    <property type="entry name" value="S-LAYER PROTEIN"/>
    <property type="match status" value="1"/>
</dbReference>
<evidence type="ECO:0000313" key="3">
    <source>
        <dbReference type="EMBL" id="MFC5568244.1"/>
    </source>
</evidence>
<dbReference type="Proteomes" id="UP001596056">
    <property type="component" value="Unassembled WGS sequence"/>
</dbReference>
<keyword evidence="4" id="KW-1185">Reference proteome</keyword>
<dbReference type="RefSeq" id="WP_209843293.1">
    <property type="nucleotide sequence ID" value="NZ_JAGGJP010000027.1"/>
</dbReference>
<gene>
    <name evidence="3" type="ORF">ACFPOC_17715</name>
</gene>
<organism evidence="3 4">
    <name type="scientific">Rubellimicrobium aerolatum</name>
    <dbReference type="NCBI Taxonomy" id="490979"/>
    <lineage>
        <taxon>Bacteria</taxon>
        <taxon>Pseudomonadati</taxon>
        <taxon>Pseudomonadota</taxon>
        <taxon>Alphaproteobacteria</taxon>
        <taxon>Rhodobacterales</taxon>
        <taxon>Roseobacteraceae</taxon>
        <taxon>Rubellimicrobium</taxon>
    </lineage>
</organism>
<name>A0ABW0SH36_9RHOB</name>
<dbReference type="Gene3D" id="2.150.10.10">
    <property type="entry name" value="Serralysin-like metalloprotease, C-terminal"/>
    <property type="match status" value="2"/>
</dbReference>
<proteinExistence type="predicted"/>
<accession>A0ABW0SH36</accession>
<dbReference type="PANTHER" id="PTHR38340">
    <property type="entry name" value="S-LAYER PROTEIN"/>
    <property type="match status" value="1"/>
</dbReference>
<dbReference type="Pfam" id="PF00353">
    <property type="entry name" value="HemolysinCabind"/>
    <property type="match status" value="7"/>
</dbReference>
<comment type="caution">
    <text evidence="3">The sequence shown here is derived from an EMBL/GenBank/DDBJ whole genome shotgun (WGS) entry which is preliminary data.</text>
</comment>
<dbReference type="PRINTS" id="PR00313">
    <property type="entry name" value="CABNDNGRPT"/>
</dbReference>
<dbReference type="InterPro" id="IPR011049">
    <property type="entry name" value="Serralysin-like_metalloprot_C"/>
</dbReference>
<evidence type="ECO:0000256" key="1">
    <source>
        <dbReference type="ARBA" id="ARBA00004613"/>
    </source>
</evidence>
<evidence type="ECO:0000313" key="4">
    <source>
        <dbReference type="Proteomes" id="UP001596056"/>
    </source>
</evidence>
<protein>
    <submittedName>
        <fullName evidence="3">Calcium-binding protein</fullName>
    </submittedName>
</protein>
<dbReference type="InterPro" id="IPR050557">
    <property type="entry name" value="RTX_toxin/Mannuronan_C5-epim"/>
</dbReference>
<reference evidence="4" key="1">
    <citation type="journal article" date="2019" name="Int. J. Syst. Evol. Microbiol.">
        <title>The Global Catalogue of Microorganisms (GCM) 10K type strain sequencing project: providing services to taxonomists for standard genome sequencing and annotation.</title>
        <authorList>
            <consortium name="The Broad Institute Genomics Platform"/>
            <consortium name="The Broad Institute Genome Sequencing Center for Infectious Disease"/>
            <person name="Wu L."/>
            <person name="Ma J."/>
        </authorList>
    </citation>
    <scope>NUCLEOTIDE SEQUENCE [LARGE SCALE GENOMIC DNA]</scope>
    <source>
        <strain evidence="4">KACC 11588</strain>
    </source>
</reference>
<dbReference type="SUPFAM" id="SSF51120">
    <property type="entry name" value="beta-Roll"/>
    <property type="match status" value="1"/>
</dbReference>